<keyword evidence="3 11" id="KW-0819">tRNA processing</keyword>
<evidence type="ECO:0000256" key="5">
    <source>
        <dbReference type="ARBA" id="ARBA00022723"/>
    </source>
</evidence>
<keyword evidence="8 11" id="KW-0067">ATP-binding</keyword>
<evidence type="ECO:0000313" key="15">
    <source>
        <dbReference type="Proteomes" id="UP000298688"/>
    </source>
</evidence>
<keyword evidence="4 11" id="KW-0548">Nucleotidyltransferase</keyword>
<organism evidence="14 15">
    <name type="scientific">Buchnera aphidicola subsp. Rhopalosiphum padi</name>
    <dbReference type="NCBI Taxonomy" id="98793"/>
    <lineage>
        <taxon>Bacteria</taxon>
        <taxon>Pseudomonadati</taxon>
        <taxon>Pseudomonadota</taxon>
        <taxon>Gammaproteobacteria</taxon>
        <taxon>Enterobacterales</taxon>
        <taxon>Erwiniaceae</taxon>
        <taxon>Buchnera</taxon>
    </lineage>
</organism>
<name>A0A4D6YDI1_BUCRP</name>
<reference evidence="14 15" key="2">
    <citation type="submission" date="2019-05" db="EMBL/GenBank/DDBJ databases">
        <title>Genome evolution of the obligate endosymbiont Buchnera aphidicola.</title>
        <authorList>
            <person name="Moran N.A."/>
        </authorList>
    </citation>
    <scope>NUCLEOTIDE SEQUENCE [LARGE SCALE GENOMIC DNA]</scope>
    <source>
        <strain evidence="14 15">Rpa</strain>
    </source>
</reference>
<feature type="binding site" evidence="11">
    <location>
        <position position="140"/>
    </location>
    <ligand>
        <name>ATP</name>
        <dbReference type="ChEBI" id="CHEBI:30616"/>
    </ligand>
</feature>
<dbReference type="GO" id="GO:0001680">
    <property type="term" value="P:tRNA 3'-terminal CCA addition"/>
    <property type="evidence" value="ECO:0007669"/>
    <property type="project" value="UniProtKB-UniRule"/>
</dbReference>
<dbReference type="NCBIfam" id="NF009813">
    <property type="entry name" value="PRK13298.1"/>
    <property type="match status" value="1"/>
</dbReference>
<dbReference type="EC" id="2.7.7.72" evidence="11"/>
<dbReference type="GO" id="GO:0000049">
    <property type="term" value="F:tRNA binding"/>
    <property type="evidence" value="ECO:0007669"/>
    <property type="project" value="UniProtKB-UniRule"/>
</dbReference>
<feature type="binding site" evidence="11">
    <location>
        <position position="23"/>
    </location>
    <ligand>
        <name>Mg(2+)</name>
        <dbReference type="ChEBI" id="CHEBI:18420"/>
    </ligand>
</feature>
<feature type="domain" description="tRNA nucleotidyltransferase/poly(A) polymerase RNA and SrmB- binding" evidence="13">
    <location>
        <begin position="149"/>
        <end position="210"/>
    </location>
</feature>
<dbReference type="Gene3D" id="1.10.3090.10">
    <property type="entry name" value="cca-adding enzyme, domain 2"/>
    <property type="match status" value="1"/>
</dbReference>
<dbReference type="GO" id="GO:0005524">
    <property type="term" value="F:ATP binding"/>
    <property type="evidence" value="ECO:0007669"/>
    <property type="project" value="UniProtKB-UniRule"/>
</dbReference>
<dbReference type="PIRSF" id="PIRSF000813">
    <property type="entry name" value="CCA_bact"/>
    <property type="match status" value="1"/>
</dbReference>
<dbReference type="GO" id="GO:0000287">
    <property type="term" value="F:magnesium ion binding"/>
    <property type="evidence" value="ECO:0007669"/>
    <property type="project" value="UniProtKB-UniRule"/>
</dbReference>
<dbReference type="Pfam" id="PF01743">
    <property type="entry name" value="PolyA_pol"/>
    <property type="match status" value="1"/>
</dbReference>
<evidence type="ECO:0000259" key="12">
    <source>
        <dbReference type="Pfam" id="PF01743"/>
    </source>
</evidence>
<dbReference type="AlphaFoldDB" id="A0A4D6YDI1"/>
<evidence type="ECO:0000256" key="6">
    <source>
        <dbReference type="ARBA" id="ARBA00022741"/>
    </source>
</evidence>
<dbReference type="GO" id="GO:0042245">
    <property type="term" value="P:RNA repair"/>
    <property type="evidence" value="ECO:0007669"/>
    <property type="project" value="UniProtKB-KW"/>
</dbReference>
<keyword evidence="9 11" id="KW-0460">Magnesium</keyword>
<evidence type="ECO:0000256" key="3">
    <source>
        <dbReference type="ARBA" id="ARBA00022694"/>
    </source>
</evidence>
<evidence type="ECO:0000256" key="8">
    <source>
        <dbReference type="ARBA" id="ARBA00022840"/>
    </source>
</evidence>
<feature type="binding site" evidence="11">
    <location>
        <position position="11"/>
    </location>
    <ligand>
        <name>CTP</name>
        <dbReference type="ChEBI" id="CHEBI:37563"/>
    </ligand>
</feature>
<evidence type="ECO:0000313" key="14">
    <source>
        <dbReference type="EMBL" id="QCI24721.1"/>
    </source>
</evidence>
<dbReference type="InterPro" id="IPR002646">
    <property type="entry name" value="PolA_pol_head_dom"/>
</dbReference>
<proteinExistence type="inferred from homology"/>
<comment type="catalytic activity">
    <reaction evidence="11">
        <text>a tRNA with a 3' CCA end + 2 CTP + ATP = a tRNA with a 3' CCACCA end + 3 diphosphate</text>
        <dbReference type="Rhea" id="RHEA:76235"/>
        <dbReference type="Rhea" id="RHEA-COMP:10468"/>
        <dbReference type="Rhea" id="RHEA-COMP:18655"/>
        <dbReference type="ChEBI" id="CHEBI:30616"/>
        <dbReference type="ChEBI" id="CHEBI:33019"/>
        <dbReference type="ChEBI" id="CHEBI:37563"/>
        <dbReference type="ChEBI" id="CHEBI:83071"/>
        <dbReference type="ChEBI" id="CHEBI:195187"/>
    </reaction>
</comment>
<comment type="similarity">
    <text evidence="11">Belongs to the tRNA nucleotidyltransferase/poly(A) polymerase family. Bacterial CCA-adding enzyme type 2 subfamily.</text>
</comment>
<keyword evidence="10 11" id="KW-0694">RNA-binding</keyword>
<dbReference type="SUPFAM" id="SSF81891">
    <property type="entry name" value="Poly A polymerase C-terminal region-like"/>
    <property type="match status" value="1"/>
</dbReference>
<accession>A0A4D6YDI1</accession>
<dbReference type="Pfam" id="PF12627">
    <property type="entry name" value="PolyA_pol_RNAbd"/>
    <property type="match status" value="1"/>
</dbReference>
<feature type="binding site" evidence="11">
    <location>
        <position position="91"/>
    </location>
    <ligand>
        <name>ATP</name>
        <dbReference type="ChEBI" id="CHEBI:30616"/>
    </ligand>
</feature>
<keyword evidence="7 11" id="KW-0692">RNA repair</keyword>
<comment type="catalytic activity">
    <reaction evidence="11">
        <text>a tRNA precursor + 2 CTP + ATP = a tRNA with a 3' CCA end + 3 diphosphate</text>
        <dbReference type="Rhea" id="RHEA:14433"/>
        <dbReference type="Rhea" id="RHEA-COMP:10465"/>
        <dbReference type="Rhea" id="RHEA-COMP:10468"/>
        <dbReference type="ChEBI" id="CHEBI:30616"/>
        <dbReference type="ChEBI" id="CHEBI:33019"/>
        <dbReference type="ChEBI" id="CHEBI:37563"/>
        <dbReference type="ChEBI" id="CHEBI:74896"/>
        <dbReference type="ChEBI" id="CHEBI:83071"/>
        <dbReference type="EC" id="2.7.7.72"/>
    </reaction>
</comment>
<feature type="binding site" evidence="11">
    <location>
        <position position="137"/>
    </location>
    <ligand>
        <name>ATP</name>
        <dbReference type="ChEBI" id="CHEBI:30616"/>
    </ligand>
</feature>
<evidence type="ECO:0000259" key="13">
    <source>
        <dbReference type="Pfam" id="PF12627"/>
    </source>
</evidence>
<dbReference type="PANTHER" id="PTHR47545">
    <property type="entry name" value="MULTIFUNCTIONAL CCA PROTEIN"/>
    <property type="match status" value="1"/>
</dbReference>
<evidence type="ECO:0000256" key="2">
    <source>
        <dbReference type="ARBA" id="ARBA00022679"/>
    </source>
</evidence>
<feature type="binding site" evidence="11">
    <location>
        <position position="21"/>
    </location>
    <ligand>
        <name>Mg(2+)</name>
        <dbReference type="ChEBI" id="CHEBI:18420"/>
    </ligand>
</feature>
<dbReference type="InterPro" id="IPR050124">
    <property type="entry name" value="tRNA_CCA-adding_enzyme"/>
</dbReference>
<comment type="function">
    <text evidence="11">Catalyzes the addition and repair of the essential 3'-terminal CCA sequence in tRNAs without using a nucleic acid template. Adds these three nucleotides in the order of C, C, and A to the tRNA nucleotide-73, using CTP and ATP as substrates and producing inorganic pyrophosphate. tRNA 3'-terminal CCA addition is required both for tRNA processing and repair. Also involved in tRNA surveillance by mediating tandem CCA addition to generate a CCACCA at the 3' terminus of unstable tRNAs. While stable tRNAs receive only 3'-terminal CCA, unstable tRNAs are marked with CCACCA and rapidly degraded.</text>
</comment>
<dbReference type="GO" id="GO:0004810">
    <property type="term" value="F:CCA tRNA nucleotidyltransferase activity"/>
    <property type="evidence" value="ECO:0007669"/>
    <property type="project" value="UniProtKB-UniRule"/>
</dbReference>
<evidence type="ECO:0000256" key="7">
    <source>
        <dbReference type="ARBA" id="ARBA00022800"/>
    </source>
</evidence>
<dbReference type="InterPro" id="IPR012006">
    <property type="entry name" value="CCA_bact"/>
</dbReference>
<feature type="binding site" evidence="11">
    <location>
        <position position="91"/>
    </location>
    <ligand>
        <name>CTP</name>
        <dbReference type="ChEBI" id="CHEBI:37563"/>
    </ligand>
</feature>
<gene>
    <name evidence="11" type="primary">cca</name>
    <name evidence="14" type="ORF">D9V76_00320</name>
</gene>
<feature type="binding site" evidence="11">
    <location>
        <position position="8"/>
    </location>
    <ligand>
        <name>CTP</name>
        <dbReference type="ChEBI" id="CHEBI:37563"/>
    </ligand>
</feature>
<dbReference type="CDD" id="cd05398">
    <property type="entry name" value="NT_ClassII-CCAase"/>
    <property type="match status" value="1"/>
</dbReference>
<keyword evidence="6 11" id="KW-0547">Nucleotide-binding</keyword>
<dbReference type="Proteomes" id="UP000298688">
    <property type="component" value="Chromosome"/>
</dbReference>
<dbReference type="EMBL" id="CP034858">
    <property type="protein sequence ID" value="QCI24721.1"/>
    <property type="molecule type" value="Genomic_DNA"/>
</dbReference>
<dbReference type="GO" id="GO:0160016">
    <property type="term" value="F:CCACCA tRNA nucleotidyltransferase activity"/>
    <property type="evidence" value="ECO:0007669"/>
    <property type="project" value="RHEA"/>
</dbReference>
<evidence type="ECO:0000256" key="4">
    <source>
        <dbReference type="ARBA" id="ARBA00022695"/>
    </source>
</evidence>
<keyword evidence="5 11" id="KW-0479">Metal-binding</keyword>
<dbReference type="InterPro" id="IPR032828">
    <property type="entry name" value="PolyA_RNA-bd"/>
</dbReference>
<dbReference type="HAMAP" id="MF_01262">
    <property type="entry name" value="CCA_bact_type2"/>
    <property type="match status" value="1"/>
</dbReference>
<evidence type="ECO:0000256" key="9">
    <source>
        <dbReference type="ARBA" id="ARBA00022842"/>
    </source>
</evidence>
<comment type="miscellaneous">
    <text evidence="11">A single active site specifically recognizes both ATP and CTP and is responsible for their addition.</text>
</comment>
<evidence type="ECO:0000256" key="10">
    <source>
        <dbReference type="ARBA" id="ARBA00022884"/>
    </source>
</evidence>
<evidence type="ECO:0000256" key="1">
    <source>
        <dbReference type="ARBA" id="ARBA00001946"/>
    </source>
</evidence>
<dbReference type="Gene3D" id="3.30.460.10">
    <property type="entry name" value="Beta Polymerase, domain 2"/>
    <property type="match status" value="1"/>
</dbReference>
<feature type="domain" description="Poly A polymerase head" evidence="12">
    <location>
        <begin position="3"/>
        <end position="122"/>
    </location>
</feature>
<evidence type="ECO:0000256" key="11">
    <source>
        <dbReference type="HAMAP-Rule" id="MF_01262"/>
    </source>
</evidence>
<reference evidence="14 15" key="1">
    <citation type="submission" date="2018-12" db="EMBL/GenBank/DDBJ databases">
        <authorList>
            <person name="Chong R.A."/>
        </authorList>
    </citation>
    <scope>NUCLEOTIDE SEQUENCE [LARGE SCALE GENOMIC DNA]</scope>
    <source>
        <strain evidence="14 15">Rpa</strain>
    </source>
</reference>
<dbReference type="RefSeq" id="WP_158336863.1">
    <property type="nucleotide sequence ID" value="NZ_CP034858.1"/>
</dbReference>
<feature type="binding site" evidence="11">
    <location>
        <position position="140"/>
    </location>
    <ligand>
        <name>CTP</name>
        <dbReference type="ChEBI" id="CHEBI:37563"/>
    </ligand>
</feature>
<keyword evidence="2 11" id="KW-0808">Transferase</keyword>
<feature type="binding site" evidence="11">
    <location>
        <position position="8"/>
    </location>
    <ligand>
        <name>ATP</name>
        <dbReference type="ChEBI" id="CHEBI:30616"/>
    </ligand>
</feature>
<sequence length="412" mass="48707">MKVYLVGGAVRDSLLNLPIKDRDWVVVGGTKEILLKKKFQQVGKDFPVFLHPETHEEYALARKERKSGRGYTGFHTEFDSDVTLEEDLIRRDLTINAIAKDKYGNYIDPFQGKKDLELRLLRHISDSFMEDPLRVLRTARFAASLVHLGFHIDNKTMILMSKMVKKNELLYLTKNRIWNETEKAFKTSNPHVYFQVLHACQALYSIFPEIFFLYERKRFSSPLFKNLYNSCFLSMGLSKIRILTKDISIQFSYLCQFLPQKTEFSSTKKNYDEYAAALVKRLCNRFNVPLNIRELAVLNAGFYVFLNSIHHQSSKNIIDMFSKIDAWRKPDRIYKLSFLSDFNLFHHNQNKTFNFKLKTGFLKKCFFIIKDISVKTILNRGFKGYKIRNELNKLRVKKLELWRMKKNIFFKK</sequence>
<dbReference type="InterPro" id="IPR043519">
    <property type="entry name" value="NT_sf"/>
</dbReference>
<comment type="cofactor">
    <cofactor evidence="1 11">
        <name>Mg(2+)</name>
        <dbReference type="ChEBI" id="CHEBI:18420"/>
    </cofactor>
</comment>
<dbReference type="OrthoDB" id="9805698at2"/>
<protein>
    <recommendedName>
        <fullName evidence="11">CCA-adding enzyme</fullName>
        <ecNumber evidence="11">2.7.7.72</ecNumber>
    </recommendedName>
    <alternativeName>
        <fullName evidence="11">CCA tRNA nucleotidyltransferase</fullName>
    </alternativeName>
    <alternativeName>
        <fullName evidence="11">tRNA CCA-pyrophosphorylase</fullName>
    </alternativeName>
    <alternativeName>
        <fullName evidence="11">tRNA adenylyl-/cytidylyl- transferase</fullName>
    </alternativeName>
    <alternativeName>
        <fullName evidence="11">tRNA nucleotidyltransferase</fullName>
    </alternativeName>
    <alternativeName>
        <fullName evidence="11">tRNA-NT</fullName>
    </alternativeName>
</protein>
<feature type="binding site" evidence="11">
    <location>
        <position position="137"/>
    </location>
    <ligand>
        <name>CTP</name>
        <dbReference type="ChEBI" id="CHEBI:37563"/>
    </ligand>
</feature>
<feature type="binding site" evidence="11">
    <location>
        <position position="11"/>
    </location>
    <ligand>
        <name>ATP</name>
        <dbReference type="ChEBI" id="CHEBI:30616"/>
    </ligand>
</feature>
<dbReference type="PANTHER" id="PTHR47545:SF1">
    <property type="entry name" value="MULTIFUNCTIONAL CCA PROTEIN"/>
    <property type="match status" value="1"/>
</dbReference>
<dbReference type="SUPFAM" id="SSF81301">
    <property type="entry name" value="Nucleotidyltransferase"/>
    <property type="match status" value="1"/>
</dbReference>